<organism evidence="2 3">
    <name type="scientific">Levilactobacillus suantsaiihabitans</name>
    <dbReference type="NCBI Taxonomy" id="2487722"/>
    <lineage>
        <taxon>Bacteria</taxon>
        <taxon>Bacillati</taxon>
        <taxon>Bacillota</taxon>
        <taxon>Bacilli</taxon>
        <taxon>Lactobacillales</taxon>
        <taxon>Lactobacillaceae</taxon>
        <taxon>Levilactobacillus</taxon>
    </lineage>
</organism>
<keyword evidence="3" id="KW-1185">Reference proteome</keyword>
<accession>A0A4Z0J7X1</accession>
<gene>
    <name evidence="2" type="ORF">EGT51_11310</name>
</gene>
<dbReference type="RefSeq" id="WP_135368785.1">
    <property type="nucleotide sequence ID" value="NZ_RKLX01000024.1"/>
</dbReference>
<dbReference type="Gene3D" id="2.60.40.1080">
    <property type="match status" value="1"/>
</dbReference>
<dbReference type="EMBL" id="RKLX01000024">
    <property type="protein sequence ID" value="TGD17703.1"/>
    <property type="molecule type" value="Genomic_DNA"/>
</dbReference>
<evidence type="ECO:0000259" key="1">
    <source>
        <dbReference type="Pfam" id="PF02368"/>
    </source>
</evidence>
<evidence type="ECO:0000313" key="3">
    <source>
        <dbReference type="Proteomes" id="UP000297348"/>
    </source>
</evidence>
<proteinExistence type="predicted"/>
<protein>
    <submittedName>
        <fullName evidence="2">Ig-like domain-containing protein</fullName>
    </submittedName>
</protein>
<name>A0A4Z0J7X1_9LACO</name>
<dbReference type="InterPro" id="IPR003343">
    <property type="entry name" value="Big_2"/>
</dbReference>
<dbReference type="Pfam" id="PF02368">
    <property type="entry name" value="Big_2"/>
    <property type="match status" value="1"/>
</dbReference>
<comment type="caution">
    <text evidence="2">The sequence shown here is derived from an EMBL/GenBank/DDBJ whole genome shotgun (WGS) entry which is preliminary data.</text>
</comment>
<dbReference type="SUPFAM" id="SSF49373">
    <property type="entry name" value="Invasin/intimin cell-adhesion fragments"/>
    <property type="match status" value="1"/>
</dbReference>
<evidence type="ECO:0000313" key="2">
    <source>
        <dbReference type="EMBL" id="TGD17703.1"/>
    </source>
</evidence>
<reference evidence="2 3" key="1">
    <citation type="submission" date="2018-10" db="EMBL/GenBank/DDBJ databases">
        <title>Lactobacillus sp. R7 and Lactobacillus sp. R19 isolated from fermented mustard green product of Taiwan.</title>
        <authorList>
            <person name="Lin S.-T."/>
        </authorList>
    </citation>
    <scope>NUCLEOTIDE SEQUENCE [LARGE SCALE GENOMIC DNA]</scope>
    <source>
        <strain evidence="2 3">BCRC 81129</strain>
    </source>
</reference>
<dbReference type="OrthoDB" id="2318209at2"/>
<dbReference type="InterPro" id="IPR008964">
    <property type="entry name" value="Invasin/intimin_cell_adhesion"/>
</dbReference>
<dbReference type="AlphaFoldDB" id="A0A4Z0J7X1"/>
<feature type="domain" description="BIG2" evidence="1">
    <location>
        <begin position="173"/>
        <end position="246"/>
    </location>
</feature>
<dbReference type="Proteomes" id="UP000297348">
    <property type="component" value="Unassembled WGS sequence"/>
</dbReference>
<sequence>MIVGRLVRLLVMVLIALAAMGIRQLTEPSREVALAAGTIQGVGAESPAPQRIFGFYRTTGFNLQPADSYTVVGHEKILRTSLVRSAADRSVPWPFGDKQTIQWFQLEAGMSKWAKVNGATGANLKVTPQQAGVVYYQQHYHYYGWVFEKDRYSRVAKLTTKPNPVSAKKLDVTTDSNYLYNNQGDAQQTYVHATPTPTDATGELKWSSSNPALATVDAQSGQVMANKNRDSGIVTITGTMTNTDGTAVSASVQITIGDGLNSQTVDEGRPATFKILGKFDQAPTQVIWHRIDSAGKETVVSNQRATSYTVPATTPADNHNRYFAEVKIKSDEKATVTTIKTGQATLNVNPSTQPSVKITNAIDNVTDLLNFSESTDIAVIANDTCQLTGTVTDQNPASKLNTGDLEVNLPREAIVSDVSVDNQPAPYTVVGDNRIDKTYAVQNQSFSKTKTHTVVVTFQVPTMSKGRYETGIKLRGYDGQTPPQSLGTFKGNAVTLDFTDGKIDIKANAVSFGDLTSRNFGQNLPGITTGDSELLDITDNRRVKTAERITLRQMAPLSNGSEFLNATISFDPGHKQPLQQLSTEARDVVTTKDNEVLSSIGKAQGQGLTLNVHTDAWQPGVYTTKLIWSIVAAP</sequence>